<feature type="compositionally biased region" description="Basic and acidic residues" evidence="1">
    <location>
        <begin position="15"/>
        <end position="26"/>
    </location>
</feature>
<feature type="region of interest" description="Disordered" evidence="1">
    <location>
        <begin position="15"/>
        <end position="36"/>
    </location>
</feature>
<reference evidence="3" key="1">
    <citation type="submission" date="2016-03" db="EMBL/GenBank/DDBJ databases">
        <authorList>
            <person name="Guldener U."/>
        </authorList>
    </citation>
    <scope>NUCLEOTIDE SEQUENCE [LARGE SCALE GENOMIC DNA]</scope>
    <source>
        <strain evidence="3">04CH-RAC-A.6.1</strain>
    </source>
</reference>
<dbReference type="OrthoDB" id="10464730at2759"/>
<evidence type="ECO:0000313" key="2">
    <source>
        <dbReference type="EMBL" id="CZS92210.1"/>
    </source>
</evidence>
<accession>A0A1E1K2W2</accession>
<evidence type="ECO:0000256" key="1">
    <source>
        <dbReference type="SAM" id="MobiDB-lite"/>
    </source>
</evidence>
<organism evidence="2 3">
    <name type="scientific">Rhynchosporium agropyri</name>
    <dbReference type="NCBI Taxonomy" id="914238"/>
    <lineage>
        <taxon>Eukaryota</taxon>
        <taxon>Fungi</taxon>
        <taxon>Dikarya</taxon>
        <taxon>Ascomycota</taxon>
        <taxon>Pezizomycotina</taxon>
        <taxon>Leotiomycetes</taxon>
        <taxon>Helotiales</taxon>
        <taxon>Ploettnerulaceae</taxon>
        <taxon>Rhynchosporium</taxon>
    </lineage>
</organism>
<dbReference type="Proteomes" id="UP000178912">
    <property type="component" value="Unassembled WGS sequence"/>
</dbReference>
<proteinExistence type="predicted"/>
<name>A0A1E1K2W2_9HELO</name>
<gene>
    <name evidence="2" type="ORF">RAG0_02682</name>
</gene>
<sequence>MKDGVGDASQYIKYPEETEAYGHEGQDGYGHFIKNA</sequence>
<dbReference type="AlphaFoldDB" id="A0A1E1K2W2"/>
<evidence type="ECO:0000313" key="3">
    <source>
        <dbReference type="Proteomes" id="UP000178912"/>
    </source>
</evidence>
<protein>
    <submittedName>
        <fullName evidence="2">Uncharacterized protein</fullName>
    </submittedName>
</protein>
<keyword evidence="3" id="KW-1185">Reference proteome</keyword>
<dbReference type="EMBL" id="FJUX01000011">
    <property type="protein sequence ID" value="CZS92210.1"/>
    <property type="molecule type" value="Genomic_DNA"/>
</dbReference>